<evidence type="ECO:0000256" key="1">
    <source>
        <dbReference type="SAM" id="Phobius"/>
    </source>
</evidence>
<accession>A0A2B7YJ52</accession>
<evidence type="ECO:0000313" key="2">
    <source>
        <dbReference type="EMBL" id="PGH20647.1"/>
    </source>
</evidence>
<proteinExistence type="predicted"/>
<feature type="transmembrane region" description="Helical" evidence="1">
    <location>
        <begin position="7"/>
        <end position="28"/>
    </location>
</feature>
<dbReference type="RefSeq" id="WP_098703418.1">
    <property type="nucleotide sequence ID" value="NZ_JAYFGK010000002.1"/>
</dbReference>
<reference evidence="2 3" key="1">
    <citation type="submission" date="2017-06" db="EMBL/GenBank/DDBJ databases">
        <title>Genome sequencing of Fusobacterium nucleatum subsp. polymorphum KCOM 1232 (=ChDC F37).</title>
        <authorList>
            <person name="Kook J.-K."/>
            <person name="Park S.-N."/>
            <person name="Lim Y.K."/>
            <person name="Roh H."/>
        </authorList>
    </citation>
    <scope>NUCLEOTIDE SEQUENCE [LARGE SCALE GENOMIC DNA]</scope>
    <source>
        <strain evidence="3">KCOM 1232 ( ChDC F37)</strain>
    </source>
</reference>
<feature type="transmembrane region" description="Helical" evidence="1">
    <location>
        <begin position="65"/>
        <end position="88"/>
    </location>
</feature>
<protein>
    <submittedName>
        <fullName evidence="2">Uncharacterized protein</fullName>
    </submittedName>
</protein>
<name>A0A2B7YJ52_FUSNP</name>
<dbReference type="EMBL" id="NJGI01000005">
    <property type="protein sequence ID" value="PGH20647.1"/>
    <property type="molecule type" value="Genomic_DNA"/>
</dbReference>
<keyword evidence="1" id="KW-0472">Membrane</keyword>
<dbReference type="Proteomes" id="UP000222862">
    <property type="component" value="Unassembled WGS sequence"/>
</dbReference>
<keyword evidence="1" id="KW-0812">Transmembrane</keyword>
<dbReference type="AlphaFoldDB" id="A0A2B7YJ52"/>
<sequence length="96" mass="11672">MKNLKIILKYLWYLFIFSIVVSVIIVMYKNMGLISKFDFGAGAYYYTDIPNFEKYINNSIFKTKFSIWFLITLFLIWGAFVYKLWCYIDRKIEKDK</sequence>
<evidence type="ECO:0000313" key="3">
    <source>
        <dbReference type="Proteomes" id="UP000222862"/>
    </source>
</evidence>
<keyword evidence="1" id="KW-1133">Transmembrane helix</keyword>
<organism evidence="2 3">
    <name type="scientific">Fusobacterium nucleatum subsp. polymorphum</name>
    <name type="common">Fusobacterium polymorphum</name>
    <dbReference type="NCBI Taxonomy" id="76857"/>
    <lineage>
        <taxon>Bacteria</taxon>
        <taxon>Fusobacteriati</taxon>
        <taxon>Fusobacteriota</taxon>
        <taxon>Fusobacteriia</taxon>
        <taxon>Fusobacteriales</taxon>
        <taxon>Fusobacteriaceae</taxon>
        <taxon>Fusobacterium</taxon>
    </lineage>
</organism>
<gene>
    <name evidence="2" type="ORF">RN96_10840</name>
</gene>
<comment type="caution">
    <text evidence="2">The sequence shown here is derived from an EMBL/GenBank/DDBJ whole genome shotgun (WGS) entry which is preliminary data.</text>
</comment>